<name>A0ABQ1R9P9_9ALTE</name>
<comment type="cofactor">
    <cofactor evidence="7">
        <name>[2Fe-2S] cluster</name>
        <dbReference type="ChEBI" id="CHEBI:190135"/>
    </cofactor>
</comment>
<evidence type="ECO:0000256" key="7">
    <source>
        <dbReference type="ARBA" id="ARBA00034078"/>
    </source>
</evidence>
<evidence type="ECO:0000256" key="3">
    <source>
        <dbReference type="ARBA" id="ARBA00022723"/>
    </source>
</evidence>
<dbReference type="EMBL" id="BMGJ01000005">
    <property type="protein sequence ID" value="GGD61248.1"/>
    <property type="molecule type" value="Genomic_DNA"/>
</dbReference>
<keyword evidence="5" id="KW-0411">Iron-sulfur</keyword>
<protein>
    <submittedName>
        <fullName evidence="9">Ferredoxin</fullName>
    </submittedName>
</protein>
<keyword evidence="10" id="KW-1185">Reference proteome</keyword>
<comment type="caution">
    <text evidence="9">The sequence shown here is derived from an EMBL/GenBank/DDBJ whole genome shotgun (WGS) entry which is preliminary data.</text>
</comment>
<evidence type="ECO:0000256" key="6">
    <source>
        <dbReference type="ARBA" id="ARBA00023075"/>
    </source>
</evidence>
<organism evidence="9 10">
    <name type="scientific">Lacimicrobium alkaliphilum</name>
    <dbReference type="NCBI Taxonomy" id="1526571"/>
    <lineage>
        <taxon>Bacteria</taxon>
        <taxon>Pseudomonadati</taxon>
        <taxon>Pseudomonadota</taxon>
        <taxon>Gammaproteobacteria</taxon>
        <taxon>Alteromonadales</taxon>
        <taxon>Alteromonadaceae</taxon>
        <taxon>Lacimicrobium</taxon>
    </lineage>
</organism>
<feature type="domain" description="2Fe-2S ferredoxin-type" evidence="8">
    <location>
        <begin position="2"/>
        <end position="104"/>
    </location>
</feature>
<dbReference type="InterPro" id="IPR001041">
    <property type="entry name" value="2Fe-2S_ferredoxin-type"/>
</dbReference>
<dbReference type="InterPro" id="IPR036010">
    <property type="entry name" value="2Fe-2S_ferredoxin-like_sf"/>
</dbReference>
<dbReference type="Proteomes" id="UP000614272">
    <property type="component" value="Unassembled WGS sequence"/>
</dbReference>
<keyword evidence="2" id="KW-0001">2Fe-2S</keyword>
<dbReference type="SUPFAM" id="SSF54292">
    <property type="entry name" value="2Fe-2S ferredoxin-like"/>
    <property type="match status" value="1"/>
</dbReference>
<evidence type="ECO:0000256" key="4">
    <source>
        <dbReference type="ARBA" id="ARBA00023004"/>
    </source>
</evidence>
<evidence type="ECO:0000313" key="10">
    <source>
        <dbReference type="Proteomes" id="UP000614272"/>
    </source>
</evidence>
<dbReference type="InterPro" id="IPR001055">
    <property type="entry name" value="Adrenodoxin-like"/>
</dbReference>
<dbReference type="Gene3D" id="3.10.20.30">
    <property type="match status" value="1"/>
</dbReference>
<dbReference type="Pfam" id="PF00111">
    <property type="entry name" value="Fer2"/>
    <property type="match status" value="1"/>
</dbReference>
<gene>
    <name evidence="9" type="ORF">GCM10011357_15740</name>
</gene>
<keyword evidence="3" id="KW-0479">Metal-binding</keyword>
<comment type="similarity">
    <text evidence="1">Belongs to the adrenodoxin/putidaredoxin family.</text>
</comment>
<proteinExistence type="inferred from homology"/>
<accession>A0ABQ1R9P9</accession>
<dbReference type="PANTHER" id="PTHR23426:SF65">
    <property type="entry name" value="FERREDOXIN-2, MITOCHONDRIAL"/>
    <property type="match status" value="1"/>
</dbReference>
<dbReference type="RefSeq" id="WP_099033671.1">
    <property type="nucleotide sequence ID" value="NZ_BMGJ01000005.1"/>
</dbReference>
<evidence type="ECO:0000256" key="5">
    <source>
        <dbReference type="ARBA" id="ARBA00023014"/>
    </source>
</evidence>
<evidence type="ECO:0000313" key="9">
    <source>
        <dbReference type="EMBL" id="GGD61248.1"/>
    </source>
</evidence>
<reference evidence="10" key="1">
    <citation type="journal article" date="2019" name="Int. J. Syst. Evol. Microbiol.">
        <title>The Global Catalogue of Microorganisms (GCM) 10K type strain sequencing project: providing services to taxonomists for standard genome sequencing and annotation.</title>
        <authorList>
            <consortium name="The Broad Institute Genomics Platform"/>
            <consortium name="The Broad Institute Genome Sequencing Center for Infectious Disease"/>
            <person name="Wu L."/>
            <person name="Ma J."/>
        </authorList>
    </citation>
    <scope>NUCLEOTIDE SEQUENCE [LARGE SCALE GENOMIC DNA]</scope>
    <source>
        <strain evidence="10">CGMCC 1.12923</strain>
    </source>
</reference>
<evidence type="ECO:0000256" key="1">
    <source>
        <dbReference type="ARBA" id="ARBA00010914"/>
    </source>
</evidence>
<evidence type="ECO:0000256" key="2">
    <source>
        <dbReference type="ARBA" id="ARBA00022714"/>
    </source>
</evidence>
<evidence type="ECO:0000259" key="8">
    <source>
        <dbReference type="PROSITE" id="PS51085"/>
    </source>
</evidence>
<dbReference type="PANTHER" id="PTHR23426">
    <property type="entry name" value="FERREDOXIN/ADRENODOXIN"/>
    <property type="match status" value="1"/>
</dbReference>
<sequence>MTTIRFIRPDGKAVTVQAEPGVSLMVAAQENNLPGMAAICGGCCSCGTCHVSLPPESAAKLPTPYAGERQILAQLPSATADSRLACQVVVTDALENISVQLLEP</sequence>
<dbReference type="PROSITE" id="PS51085">
    <property type="entry name" value="2FE2S_FER_2"/>
    <property type="match status" value="1"/>
</dbReference>
<keyword evidence="4" id="KW-0408">Iron</keyword>
<dbReference type="InterPro" id="IPR012675">
    <property type="entry name" value="Beta-grasp_dom_sf"/>
</dbReference>
<keyword evidence="6" id="KW-0830">Ubiquinone</keyword>